<reference evidence="10" key="1">
    <citation type="journal article" date="2018" name="Nat. Microbiol.">
        <title>Leveraging single-cell genomics to expand the fungal tree of life.</title>
        <authorList>
            <person name="Ahrendt S.R."/>
            <person name="Quandt C.A."/>
            <person name="Ciobanu D."/>
            <person name="Clum A."/>
            <person name="Salamov A."/>
            <person name="Andreopoulos B."/>
            <person name="Cheng J.F."/>
            <person name="Woyke T."/>
            <person name="Pelin A."/>
            <person name="Henrissat B."/>
            <person name="Reynolds N.K."/>
            <person name="Benny G.L."/>
            <person name="Smith M.E."/>
            <person name="James T.Y."/>
            <person name="Grigoriev I.V."/>
        </authorList>
    </citation>
    <scope>NUCLEOTIDE SEQUENCE [LARGE SCALE GENOMIC DNA]</scope>
    <source>
        <strain evidence="10">RSA 1356</strain>
    </source>
</reference>
<evidence type="ECO:0000313" key="9">
    <source>
        <dbReference type="EMBL" id="RKP09556.1"/>
    </source>
</evidence>
<comment type="subcellular location">
    <subcellularLocation>
        <location evidence="1">Membrane</location>
        <topology evidence="1">Multi-pass membrane protein</topology>
    </subcellularLocation>
</comment>
<evidence type="ECO:0000256" key="5">
    <source>
        <dbReference type="ARBA" id="ARBA00022989"/>
    </source>
</evidence>
<name>A0A4P9XTS1_9FUNG</name>
<keyword evidence="4" id="KW-0378">Hydrolase</keyword>
<dbReference type="InterPro" id="IPR022764">
    <property type="entry name" value="Peptidase_S54_rhomboid_dom"/>
</dbReference>
<evidence type="ECO:0000256" key="4">
    <source>
        <dbReference type="ARBA" id="ARBA00022801"/>
    </source>
</evidence>
<dbReference type="Gene3D" id="1.20.1540.10">
    <property type="entry name" value="Rhomboid-like"/>
    <property type="match status" value="1"/>
</dbReference>
<feature type="transmembrane region" description="Helical" evidence="7">
    <location>
        <begin position="95"/>
        <end position="115"/>
    </location>
</feature>
<feature type="non-terminal residue" evidence="9">
    <location>
        <position position="144"/>
    </location>
</feature>
<dbReference type="PANTHER" id="PTHR43731">
    <property type="entry name" value="RHOMBOID PROTEASE"/>
    <property type="match status" value="1"/>
</dbReference>
<gene>
    <name evidence="9" type="ORF">THASP1DRAFT_2006</name>
</gene>
<evidence type="ECO:0000256" key="2">
    <source>
        <dbReference type="ARBA" id="ARBA00009045"/>
    </source>
</evidence>
<protein>
    <recommendedName>
        <fullName evidence="8">Peptidase S54 rhomboid domain-containing protein</fullName>
    </recommendedName>
</protein>
<keyword evidence="5 7" id="KW-1133">Transmembrane helix</keyword>
<evidence type="ECO:0000256" key="7">
    <source>
        <dbReference type="SAM" id="Phobius"/>
    </source>
</evidence>
<dbReference type="InterPro" id="IPR050925">
    <property type="entry name" value="Rhomboid_protease_S54"/>
</dbReference>
<dbReference type="PANTHER" id="PTHR43731:SF14">
    <property type="entry name" value="PRESENILIN-ASSOCIATED RHOMBOID-LIKE PROTEIN, MITOCHONDRIAL"/>
    <property type="match status" value="1"/>
</dbReference>
<organism evidence="9 10">
    <name type="scientific">Thamnocephalis sphaerospora</name>
    <dbReference type="NCBI Taxonomy" id="78915"/>
    <lineage>
        <taxon>Eukaryota</taxon>
        <taxon>Fungi</taxon>
        <taxon>Fungi incertae sedis</taxon>
        <taxon>Zoopagomycota</taxon>
        <taxon>Zoopagomycotina</taxon>
        <taxon>Zoopagomycetes</taxon>
        <taxon>Zoopagales</taxon>
        <taxon>Sigmoideomycetaceae</taxon>
        <taxon>Thamnocephalis</taxon>
    </lineage>
</organism>
<feature type="transmembrane region" description="Helical" evidence="7">
    <location>
        <begin position="62"/>
        <end position="83"/>
    </location>
</feature>
<dbReference type="InterPro" id="IPR035952">
    <property type="entry name" value="Rhomboid-like_sf"/>
</dbReference>
<keyword evidence="10" id="KW-1185">Reference proteome</keyword>
<sequence length="144" mass="15942">LLKFMARNFMTSSDNVLEGHRWWTLLTASFSHSNLIHFGVNMMVLWSFGPVMAGLLGTSRFLTLYLTSGLTASISSIAYYRWLDTQRSWMEPPRAVASQGASGALLGVATVFTLLFPTSKFLIFFVLPVPAWLALLGVAGNDLY</sequence>
<dbReference type="STRING" id="78915.A0A4P9XTS1"/>
<dbReference type="GO" id="GO:0006465">
    <property type="term" value="P:signal peptide processing"/>
    <property type="evidence" value="ECO:0007669"/>
    <property type="project" value="TreeGrafter"/>
</dbReference>
<evidence type="ECO:0000259" key="8">
    <source>
        <dbReference type="Pfam" id="PF01694"/>
    </source>
</evidence>
<dbReference type="Pfam" id="PF01694">
    <property type="entry name" value="Rhomboid"/>
    <property type="match status" value="1"/>
</dbReference>
<dbReference type="Proteomes" id="UP000271241">
    <property type="component" value="Unassembled WGS sequence"/>
</dbReference>
<dbReference type="AlphaFoldDB" id="A0A4P9XTS1"/>
<evidence type="ECO:0000256" key="3">
    <source>
        <dbReference type="ARBA" id="ARBA00022692"/>
    </source>
</evidence>
<feature type="domain" description="Peptidase S54 rhomboid" evidence="8">
    <location>
        <begin position="20"/>
        <end position="135"/>
    </location>
</feature>
<feature type="transmembrane region" description="Helical" evidence="7">
    <location>
        <begin position="121"/>
        <end position="139"/>
    </location>
</feature>
<keyword evidence="6 7" id="KW-0472">Membrane</keyword>
<dbReference type="OrthoDB" id="418595at2759"/>
<keyword evidence="3 7" id="KW-0812">Transmembrane</keyword>
<evidence type="ECO:0000256" key="1">
    <source>
        <dbReference type="ARBA" id="ARBA00004141"/>
    </source>
</evidence>
<comment type="similarity">
    <text evidence="2">Belongs to the peptidase S54 family.</text>
</comment>
<dbReference type="GO" id="GO:0016020">
    <property type="term" value="C:membrane"/>
    <property type="evidence" value="ECO:0007669"/>
    <property type="project" value="UniProtKB-SubCell"/>
</dbReference>
<proteinExistence type="inferred from homology"/>
<feature type="non-terminal residue" evidence="9">
    <location>
        <position position="1"/>
    </location>
</feature>
<evidence type="ECO:0000313" key="10">
    <source>
        <dbReference type="Proteomes" id="UP000271241"/>
    </source>
</evidence>
<dbReference type="SUPFAM" id="SSF144091">
    <property type="entry name" value="Rhomboid-like"/>
    <property type="match status" value="1"/>
</dbReference>
<dbReference type="EMBL" id="KZ992505">
    <property type="protein sequence ID" value="RKP09556.1"/>
    <property type="molecule type" value="Genomic_DNA"/>
</dbReference>
<dbReference type="GO" id="GO:0004252">
    <property type="term" value="F:serine-type endopeptidase activity"/>
    <property type="evidence" value="ECO:0007669"/>
    <property type="project" value="InterPro"/>
</dbReference>
<evidence type="ECO:0000256" key="6">
    <source>
        <dbReference type="ARBA" id="ARBA00023136"/>
    </source>
</evidence>
<feature type="transmembrane region" description="Helical" evidence="7">
    <location>
        <begin position="35"/>
        <end position="56"/>
    </location>
</feature>
<accession>A0A4P9XTS1</accession>